<dbReference type="InterPro" id="IPR009057">
    <property type="entry name" value="Homeodomain-like_sf"/>
</dbReference>
<dbReference type="SUPFAM" id="SSF48498">
    <property type="entry name" value="Tetracyclin repressor-like, C-terminal domain"/>
    <property type="match status" value="1"/>
</dbReference>
<feature type="DNA-binding region" description="H-T-H motif" evidence="4">
    <location>
        <begin position="31"/>
        <end position="50"/>
    </location>
</feature>
<dbReference type="PROSITE" id="PS50977">
    <property type="entry name" value="HTH_TETR_2"/>
    <property type="match status" value="1"/>
</dbReference>
<protein>
    <submittedName>
        <fullName evidence="6">TetR/AcrR family transcriptional regulator</fullName>
    </submittedName>
</protein>
<dbReference type="PANTHER" id="PTHR30055">
    <property type="entry name" value="HTH-TYPE TRANSCRIPTIONAL REGULATOR RUTR"/>
    <property type="match status" value="1"/>
</dbReference>
<keyword evidence="3" id="KW-0804">Transcription</keyword>
<dbReference type="InterPro" id="IPR025996">
    <property type="entry name" value="MT1864/Rv1816-like_C"/>
</dbReference>
<dbReference type="InterPro" id="IPR050109">
    <property type="entry name" value="HTH-type_TetR-like_transc_reg"/>
</dbReference>
<evidence type="ECO:0000256" key="3">
    <source>
        <dbReference type="ARBA" id="ARBA00023163"/>
    </source>
</evidence>
<evidence type="ECO:0000313" key="7">
    <source>
        <dbReference type="Proteomes" id="UP001144096"/>
    </source>
</evidence>
<dbReference type="GO" id="GO:0000976">
    <property type="term" value="F:transcription cis-regulatory region binding"/>
    <property type="evidence" value="ECO:0007669"/>
    <property type="project" value="TreeGrafter"/>
</dbReference>
<evidence type="ECO:0000259" key="5">
    <source>
        <dbReference type="PROSITE" id="PS50977"/>
    </source>
</evidence>
<dbReference type="EMBL" id="JAMXQV010000036">
    <property type="protein sequence ID" value="MCR6489814.1"/>
    <property type="molecule type" value="Genomic_DNA"/>
</dbReference>
<reference evidence="6" key="1">
    <citation type="submission" date="2022-06" db="EMBL/GenBank/DDBJ databases">
        <title>Amycolatopsis iheyaensis sp. nov., a new species of the genus Amycolatopsis isolated from soil in Iheya island, Japan.</title>
        <authorList>
            <person name="Ngamcharungchit C."/>
            <person name="Kanto H."/>
            <person name="Take A."/>
            <person name="Intra B."/>
            <person name="Matsumoto A."/>
            <person name="Panbangred W."/>
            <person name="Inahashi Y."/>
        </authorList>
    </citation>
    <scope>NUCLEOTIDE SEQUENCE</scope>
    <source>
        <strain evidence="6">OK19-0408</strain>
    </source>
</reference>
<dbReference type="AlphaFoldDB" id="A0A9X2NN97"/>
<evidence type="ECO:0000256" key="4">
    <source>
        <dbReference type="PROSITE-ProRule" id="PRU00335"/>
    </source>
</evidence>
<proteinExistence type="predicted"/>
<name>A0A9X2NN97_9PSEU</name>
<dbReference type="Proteomes" id="UP001144096">
    <property type="component" value="Unassembled WGS sequence"/>
</dbReference>
<dbReference type="InterPro" id="IPR001647">
    <property type="entry name" value="HTH_TetR"/>
</dbReference>
<keyword evidence="2 4" id="KW-0238">DNA-binding</keyword>
<dbReference type="Gene3D" id="1.10.357.10">
    <property type="entry name" value="Tetracycline Repressor, domain 2"/>
    <property type="match status" value="1"/>
</dbReference>
<organism evidence="6 7">
    <name type="scientific">Amycolatopsis iheyensis</name>
    <dbReference type="NCBI Taxonomy" id="2945988"/>
    <lineage>
        <taxon>Bacteria</taxon>
        <taxon>Bacillati</taxon>
        <taxon>Actinomycetota</taxon>
        <taxon>Actinomycetes</taxon>
        <taxon>Pseudonocardiales</taxon>
        <taxon>Pseudonocardiaceae</taxon>
        <taxon>Amycolatopsis</taxon>
    </lineage>
</organism>
<dbReference type="Pfam" id="PF00440">
    <property type="entry name" value="TetR_N"/>
    <property type="match status" value="1"/>
</dbReference>
<keyword evidence="1" id="KW-0805">Transcription regulation</keyword>
<dbReference type="InterPro" id="IPR036271">
    <property type="entry name" value="Tet_transcr_reg_TetR-rel_C_sf"/>
</dbReference>
<dbReference type="GO" id="GO:0003700">
    <property type="term" value="F:DNA-binding transcription factor activity"/>
    <property type="evidence" value="ECO:0007669"/>
    <property type="project" value="TreeGrafter"/>
</dbReference>
<gene>
    <name evidence="6" type="ORF">M8542_44085</name>
</gene>
<evidence type="ECO:0000313" key="6">
    <source>
        <dbReference type="EMBL" id="MCR6489814.1"/>
    </source>
</evidence>
<dbReference type="PRINTS" id="PR00455">
    <property type="entry name" value="HTHTETR"/>
</dbReference>
<sequence length="209" mass="22951">MSPRPRDPVLRANALSAAARLLAEEGPSALSTRRLARELGVSTAAVYTYFGSIEQLRREVRLDGFARLESQLDSLGPSADPVTDLSWIVREFFEFGVRWPHLYRAMFVDRPPEEDTAGKPTFTRLIDLVRCGVDGNRFAAVAADQAELCAAQVWSMPHGMVTMVLSGALTADAARAVLRDMVVRLAVGYGDDRRRAARSLHFVSTSGTK</sequence>
<feature type="domain" description="HTH tetR-type" evidence="5">
    <location>
        <begin position="8"/>
        <end position="68"/>
    </location>
</feature>
<keyword evidence="7" id="KW-1185">Reference proteome</keyword>
<dbReference type="Pfam" id="PF13305">
    <property type="entry name" value="TetR_C_33"/>
    <property type="match status" value="1"/>
</dbReference>
<dbReference type="PANTHER" id="PTHR30055:SF209">
    <property type="entry name" value="POSSIBLE TRANSCRIPTIONAL REGULATORY PROTEIN (PROBABLY TETR-FAMILY)"/>
    <property type="match status" value="1"/>
</dbReference>
<comment type="caution">
    <text evidence="6">The sequence shown here is derived from an EMBL/GenBank/DDBJ whole genome shotgun (WGS) entry which is preliminary data.</text>
</comment>
<evidence type="ECO:0000256" key="2">
    <source>
        <dbReference type="ARBA" id="ARBA00023125"/>
    </source>
</evidence>
<dbReference type="RefSeq" id="WP_257926383.1">
    <property type="nucleotide sequence ID" value="NZ_JAMXQV010000036.1"/>
</dbReference>
<evidence type="ECO:0000256" key="1">
    <source>
        <dbReference type="ARBA" id="ARBA00023015"/>
    </source>
</evidence>
<accession>A0A9X2NN97</accession>
<dbReference type="SUPFAM" id="SSF46689">
    <property type="entry name" value="Homeodomain-like"/>
    <property type="match status" value="1"/>
</dbReference>